<dbReference type="EMBL" id="BJVA01000029">
    <property type="protein sequence ID" value="GEK97454.1"/>
    <property type="molecule type" value="Genomic_DNA"/>
</dbReference>
<dbReference type="PANTHER" id="PTHR30157">
    <property type="entry name" value="FERRIC REDUCTASE, NADPH-DEPENDENT"/>
    <property type="match status" value="1"/>
</dbReference>
<dbReference type="InterPro" id="IPR039261">
    <property type="entry name" value="FNR_nucleotide-bd"/>
</dbReference>
<dbReference type="InterPro" id="IPR017927">
    <property type="entry name" value="FAD-bd_FR_type"/>
</dbReference>
<accession>A0A511BAX0</accession>
<sequence length="272" mass="29953">MVCQPEGKDMQMSIFQSISDRSDAPEIQRVRHELRQRTLKVDSVQNLTPHVIRVTLTGPDLEGFVSSSPDDHIKIFIPDLDGTPTRRDYTPRRYDPLTGTLLLDFVKHDGGPAAAWACSVKPGDHLQIAGPRGSQVITGQIDQWLLIGDETALPAIGRRIEELPAGASVTSVVAIPGGADEQVFVTAAHHAAHWIYRSPEQANQADSLIAMLERIEIRDCTFVWIAAEANVAKALRRYLLEEREITPQWIKAAGYWIKGLVGASVKDVDGGH</sequence>
<proteinExistence type="inferred from homology"/>
<dbReference type="GO" id="GO:0016491">
    <property type="term" value="F:oxidoreductase activity"/>
    <property type="evidence" value="ECO:0007669"/>
    <property type="project" value="InterPro"/>
</dbReference>
<feature type="domain" description="FAD-binding FR-type" evidence="2">
    <location>
        <begin position="34"/>
        <end position="138"/>
    </location>
</feature>
<comment type="caution">
    <text evidence="3">The sequence shown here is derived from an EMBL/GenBank/DDBJ whole genome shotgun (WGS) entry which is preliminary data.</text>
</comment>
<evidence type="ECO:0000313" key="4">
    <source>
        <dbReference type="Proteomes" id="UP000321079"/>
    </source>
</evidence>
<dbReference type="PROSITE" id="PS51384">
    <property type="entry name" value="FAD_FR"/>
    <property type="match status" value="1"/>
</dbReference>
<keyword evidence="4" id="KW-1185">Reference proteome</keyword>
<dbReference type="Pfam" id="PF04954">
    <property type="entry name" value="SIP"/>
    <property type="match status" value="1"/>
</dbReference>
<dbReference type="Gene3D" id="2.40.30.10">
    <property type="entry name" value="Translation factors"/>
    <property type="match status" value="1"/>
</dbReference>
<reference evidence="3 4" key="1">
    <citation type="submission" date="2019-07" db="EMBL/GenBank/DDBJ databases">
        <title>Whole genome shotgun sequence of Gluconobacter kanchanaburiensis NBRC 103587.</title>
        <authorList>
            <person name="Hosoyama A."/>
            <person name="Uohara A."/>
            <person name="Ohji S."/>
            <person name="Ichikawa N."/>
        </authorList>
    </citation>
    <scope>NUCLEOTIDE SEQUENCE [LARGE SCALE GENOMIC DNA]</scope>
    <source>
        <strain evidence="3 4">NBRC 103587</strain>
    </source>
</reference>
<evidence type="ECO:0000313" key="3">
    <source>
        <dbReference type="EMBL" id="GEK97454.1"/>
    </source>
</evidence>
<protein>
    <submittedName>
        <fullName evidence="3">Siderophore-interacting protein</fullName>
    </submittedName>
</protein>
<dbReference type="InterPro" id="IPR013113">
    <property type="entry name" value="SIP_FAD-bd"/>
</dbReference>
<dbReference type="CDD" id="cd06193">
    <property type="entry name" value="siderophore_interacting"/>
    <property type="match status" value="1"/>
</dbReference>
<dbReference type="PANTHER" id="PTHR30157:SF0">
    <property type="entry name" value="NADPH-DEPENDENT FERRIC-CHELATE REDUCTASE"/>
    <property type="match status" value="1"/>
</dbReference>
<evidence type="ECO:0000256" key="1">
    <source>
        <dbReference type="ARBA" id="ARBA00035644"/>
    </source>
</evidence>
<evidence type="ECO:0000259" key="2">
    <source>
        <dbReference type="PROSITE" id="PS51384"/>
    </source>
</evidence>
<dbReference type="InterPro" id="IPR039374">
    <property type="entry name" value="SIP_fam"/>
</dbReference>
<organism evidence="3 4">
    <name type="scientific">Gluconobacter kanchanaburiensis NBRC 103587</name>
    <dbReference type="NCBI Taxonomy" id="1307948"/>
    <lineage>
        <taxon>Bacteria</taxon>
        <taxon>Pseudomonadati</taxon>
        <taxon>Pseudomonadota</taxon>
        <taxon>Alphaproteobacteria</taxon>
        <taxon>Acetobacterales</taxon>
        <taxon>Acetobacteraceae</taxon>
        <taxon>Gluconobacter</taxon>
    </lineage>
</organism>
<dbReference type="InterPro" id="IPR017938">
    <property type="entry name" value="Riboflavin_synthase-like_b-brl"/>
</dbReference>
<name>A0A511BAX0_9PROT</name>
<dbReference type="Proteomes" id="UP000321079">
    <property type="component" value="Unassembled WGS sequence"/>
</dbReference>
<dbReference type="Gene3D" id="3.40.50.80">
    <property type="entry name" value="Nucleotide-binding domain of ferredoxin-NADP reductase (FNR) module"/>
    <property type="match status" value="1"/>
</dbReference>
<gene>
    <name evidence="3" type="ORF">GKA01_26510</name>
</gene>
<dbReference type="InterPro" id="IPR007037">
    <property type="entry name" value="SIP_rossman_dom"/>
</dbReference>
<dbReference type="SUPFAM" id="SSF63380">
    <property type="entry name" value="Riboflavin synthase domain-like"/>
    <property type="match status" value="1"/>
</dbReference>
<comment type="similarity">
    <text evidence="1">Belongs to the SIP oxidoreductase family.</text>
</comment>
<dbReference type="AlphaFoldDB" id="A0A511BAX0"/>
<dbReference type="Pfam" id="PF08021">
    <property type="entry name" value="FAD_binding_9"/>
    <property type="match status" value="2"/>
</dbReference>